<evidence type="ECO:0000256" key="1">
    <source>
        <dbReference type="ARBA" id="ARBA00006525"/>
    </source>
</evidence>
<protein>
    <submittedName>
        <fullName evidence="3">Unannotated protein</fullName>
    </submittedName>
</protein>
<gene>
    <name evidence="3" type="ORF">UFOPK3204_01818</name>
</gene>
<reference evidence="3" key="1">
    <citation type="submission" date="2020-05" db="EMBL/GenBank/DDBJ databases">
        <authorList>
            <person name="Chiriac C."/>
            <person name="Salcher M."/>
            <person name="Ghai R."/>
            <person name="Kavagutti S V."/>
        </authorList>
    </citation>
    <scope>NUCLEOTIDE SEQUENCE</scope>
</reference>
<organism evidence="3">
    <name type="scientific">freshwater metagenome</name>
    <dbReference type="NCBI Taxonomy" id="449393"/>
    <lineage>
        <taxon>unclassified sequences</taxon>
        <taxon>metagenomes</taxon>
        <taxon>ecological metagenomes</taxon>
    </lineage>
</organism>
<dbReference type="InterPro" id="IPR057666">
    <property type="entry name" value="DrpA_SLOG"/>
</dbReference>
<name>A0A6J7AS43_9ZZZZ</name>
<dbReference type="InterPro" id="IPR003488">
    <property type="entry name" value="DprA"/>
</dbReference>
<comment type="similarity">
    <text evidence="1">Belongs to the DprA/Smf family.</text>
</comment>
<evidence type="ECO:0000259" key="2">
    <source>
        <dbReference type="Pfam" id="PF02481"/>
    </source>
</evidence>
<evidence type="ECO:0000313" key="3">
    <source>
        <dbReference type="EMBL" id="CAB4835714.1"/>
    </source>
</evidence>
<feature type="domain" description="Smf/DprA SLOG" evidence="2">
    <location>
        <begin position="75"/>
        <end position="287"/>
    </location>
</feature>
<dbReference type="Pfam" id="PF02481">
    <property type="entry name" value="DNA_processg_A"/>
    <property type="match status" value="1"/>
</dbReference>
<dbReference type="PANTHER" id="PTHR43022">
    <property type="entry name" value="PROTEIN SMF"/>
    <property type="match status" value="1"/>
</dbReference>
<sequence>MIESEVDALIALAHLGEPGDQVLGAYVRKLGPMAAVAAITARKSGLRDGAGLHARLGLADPQAAREKCQRIGAEIITRGTINWPTQLDDLGDGAPFALWVQGAAGLRLAALRSLAVVGARAASSYGESVGRDWCATFADAGWTVVSGGAYGIDAAAHRGALSAGGITVCVLASGVDVAYPRAHEGLIARIADEGVVVSESPPGEGVRRHRFLSRNRIIAALTRATVVIEASVRSGTTSTANAAVQLNRHVLAVPGPVTSPMSAGCHNLIREQGAILASCPEDVLEVLGPLSVSIPRGGPDKRLWVMPLRPTDDLSPREVRVLDAFPGRGEVTLNKLVCDAGMSPMDVTAALGILAIGGFVQPSGMSWARTGRA</sequence>
<dbReference type="Gene3D" id="3.40.50.450">
    <property type="match status" value="1"/>
</dbReference>
<dbReference type="SUPFAM" id="SSF102405">
    <property type="entry name" value="MCP/YpsA-like"/>
    <property type="match status" value="1"/>
</dbReference>
<dbReference type="GO" id="GO:0009294">
    <property type="term" value="P:DNA-mediated transformation"/>
    <property type="evidence" value="ECO:0007669"/>
    <property type="project" value="InterPro"/>
</dbReference>
<dbReference type="AlphaFoldDB" id="A0A6J7AS43"/>
<dbReference type="EMBL" id="CAFABK010000147">
    <property type="protein sequence ID" value="CAB4835714.1"/>
    <property type="molecule type" value="Genomic_DNA"/>
</dbReference>
<proteinExistence type="inferred from homology"/>
<accession>A0A6J7AS43</accession>
<dbReference type="NCBIfam" id="TIGR00732">
    <property type="entry name" value="dprA"/>
    <property type="match status" value="1"/>
</dbReference>
<dbReference type="PANTHER" id="PTHR43022:SF1">
    <property type="entry name" value="PROTEIN SMF"/>
    <property type="match status" value="1"/>
</dbReference>